<accession>X1EAJ4</accession>
<name>X1EAJ4_9ZZZZ</name>
<evidence type="ECO:0000313" key="2">
    <source>
        <dbReference type="EMBL" id="GAH14164.1"/>
    </source>
</evidence>
<dbReference type="InterPro" id="IPR058627">
    <property type="entry name" value="MdtA-like_C"/>
</dbReference>
<comment type="caution">
    <text evidence="2">The sequence shown here is derived from an EMBL/GenBank/DDBJ whole genome shotgun (WGS) entry which is preliminary data.</text>
</comment>
<feature type="domain" description="Multidrug resistance protein MdtA-like C-terminal permuted SH3" evidence="1">
    <location>
        <begin position="5"/>
        <end position="52"/>
    </location>
</feature>
<evidence type="ECO:0000259" key="1">
    <source>
        <dbReference type="Pfam" id="PF25967"/>
    </source>
</evidence>
<protein>
    <recommendedName>
        <fullName evidence="1">Multidrug resistance protein MdtA-like C-terminal permuted SH3 domain-containing protein</fullName>
    </recommendedName>
</protein>
<gene>
    <name evidence="2" type="ORF">S01H4_52638</name>
</gene>
<sequence length="64" mass="7289">YQKSGGRWVYVVDNSGEFAVKRKINLGRQNPEVFEVLFGLQPGEHVITSSYDNYGDNIDKLVLK</sequence>
<dbReference type="Gene3D" id="2.40.420.20">
    <property type="match status" value="1"/>
</dbReference>
<organism evidence="2">
    <name type="scientific">marine sediment metagenome</name>
    <dbReference type="NCBI Taxonomy" id="412755"/>
    <lineage>
        <taxon>unclassified sequences</taxon>
        <taxon>metagenomes</taxon>
        <taxon>ecological metagenomes</taxon>
    </lineage>
</organism>
<dbReference type="AlphaFoldDB" id="X1EAJ4"/>
<dbReference type="Pfam" id="PF25967">
    <property type="entry name" value="RND-MFP_C"/>
    <property type="match status" value="1"/>
</dbReference>
<feature type="non-terminal residue" evidence="2">
    <location>
        <position position="1"/>
    </location>
</feature>
<reference evidence="2" key="1">
    <citation type="journal article" date="2014" name="Front. Microbiol.">
        <title>High frequency of phylogenetically diverse reductive dehalogenase-homologous genes in deep subseafloor sedimentary metagenomes.</title>
        <authorList>
            <person name="Kawai M."/>
            <person name="Futagami T."/>
            <person name="Toyoda A."/>
            <person name="Takaki Y."/>
            <person name="Nishi S."/>
            <person name="Hori S."/>
            <person name="Arai W."/>
            <person name="Tsubouchi T."/>
            <person name="Morono Y."/>
            <person name="Uchiyama I."/>
            <person name="Ito T."/>
            <person name="Fujiyama A."/>
            <person name="Inagaki F."/>
            <person name="Takami H."/>
        </authorList>
    </citation>
    <scope>NUCLEOTIDE SEQUENCE</scope>
    <source>
        <strain evidence="2">Expedition CK06-06</strain>
    </source>
</reference>
<dbReference type="EMBL" id="BART01030099">
    <property type="protein sequence ID" value="GAH14164.1"/>
    <property type="molecule type" value="Genomic_DNA"/>
</dbReference>
<proteinExistence type="predicted"/>